<comment type="caution">
    <text evidence="4">The sequence shown here is derived from an EMBL/GenBank/DDBJ whole genome shotgun (WGS) entry which is preliminary data.</text>
</comment>
<keyword evidence="1 2" id="KW-0732">Signal</keyword>
<protein>
    <submittedName>
        <fullName evidence="4">T9SS type A sorting domain-containing protein</fullName>
    </submittedName>
</protein>
<proteinExistence type="predicted"/>
<evidence type="ECO:0000256" key="1">
    <source>
        <dbReference type="ARBA" id="ARBA00022729"/>
    </source>
</evidence>
<gene>
    <name evidence="4" type="ORF">RBU60_05080</name>
</gene>
<dbReference type="Proteomes" id="UP001230915">
    <property type="component" value="Unassembled WGS sequence"/>
</dbReference>
<dbReference type="InterPro" id="IPR026444">
    <property type="entry name" value="Secre_tail"/>
</dbReference>
<feature type="signal peptide" evidence="2">
    <location>
        <begin position="1"/>
        <end position="19"/>
    </location>
</feature>
<dbReference type="RefSeq" id="WP_308863613.1">
    <property type="nucleotide sequence ID" value="NZ_JAVHUL010000009.1"/>
</dbReference>
<evidence type="ECO:0000313" key="5">
    <source>
        <dbReference type="Proteomes" id="UP001230915"/>
    </source>
</evidence>
<sequence>MKKITLLAAAFVASLSIQAQTVITHSVEQTVTENNTVACPTEPTVYQRVFDFENEFNITDGFELTAVEFGVETIDASPVTLNIYLSDGTNPTTSDLTNIVSEEVTLTAADAGTVVSYTLAAPLTVPASSILVVELAEAADGTVFRIGSNQAGQTAPSWIISDTCGADTVEALGFTNHYVMNLVTDATLAVDSAIASQISMYPNPVNNVLNISVPSSIQIEGATMYDILGKGTQVEVSANNTINTSSLASGVYLLTINTNEGNITKKVVKQ</sequence>
<name>A0ABU0ZZQ5_9FLAO</name>
<feature type="domain" description="Secretion system C-terminal sorting" evidence="3">
    <location>
        <begin position="200"/>
        <end position="268"/>
    </location>
</feature>
<evidence type="ECO:0000256" key="2">
    <source>
        <dbReference type="SAM" id="SignalP"/>
    </source>
</evidence>
<reference evidence="4 5" key="1">
    <citation type="submission" date="2023-08" db="EMBL/GenBank/DDBJ databases">
        <title>Mesonia sp. MT50, isolated from deep-sea sediment of the Mariana Trench.</title>
        <authorList>
            <person name="Fu H."/>
        </authorList>
    </citation>
    <scope>NUCLEOTIDE SEQUENCE [LARGE SCALE GENOMIC DNA]</scope>
    <source>
        <strain evidence="4 5">MT50</strain>
    </source>
</reference>
<accession>A0ABU0ZZQ5</accession>
<keyword evidence="5" id="KW-1185">Reference proteome</keyword>
<organism evidence="4 5">
    <name type="scientific">Mesonia profundi</name>
    <dbReference type="NCBI Taxonomy" id="3070998"/>
    <lineage>
        <taxon>Bacteria</taxon>
        <taxon>Pseudomonadati</taxon>
        <taxon>Bacteroidota</taxon>
        <taxon>Flavobacteriia</taxon>
        <taxon>Flavobacteriales</taxon>
        <taxon>Flavobacteriaceae</taxon>
        <taxon>Mesonia</taxon>
    </lineage>
</organism>
<evidence type="ECO:0000259" key="3">
    <source>
        <dbReference type="Pfam" id="PF18962"/>
    </source>
</evidence>
<evidence type="ECO:0000313" key="4">
    <source>
        <dbReference type="EMBL" id="MDQ7916940.1"/>
    </source>
</evidence>
<dbReference type="NCBIfam" id="TIGR04183">
    <property type="entry name" value="Por_Secre_tail"/>
    <property type="match status" value="1"/>
</dbReference>
<feature type="chain" id="PRO_5045055945" evidence="2">
    <location>
        <begin position="20"/>
        <end position="270"/>
    </location>
</feature>
<dbReference type="Pfam" id="PF18962">
    <property type="entry name" value="Por_Secre_tail"/>
    <property type="match status" value="1"/>
</dbReference>
<dbReference type="EMBL" id="JAVHUL010000009">
    <property type="protein sequence ID" value="MDQ7916940.1"/>
    <property type="molecule type" value="Genomic_DNA"/>
</dbReference>